<gene>
    <name evidence="6" type="ORF">ACFFHW_05115</name>
</gene>
<evidence type="ECO:0000259" key="4">
    <source>
        <dbReference type="PROSITE" id="PS50885"/>
    </source>
</evidence>
<keyword evidence="6" id="KW-0548">Nucleotidyltransferase</keyword>
<dbReference type="CDD" id="cd01949">
    <property type="entry name" value="GGDEF"/>
    <property type="match status" value="1"/>
</dbReference>
<comment type="caution">
    <text evidence="6">The sequence shown here is derived from an EMBL/GenBank/DDBJ whole genome shotgun (WGS) entry which is preliminary data.</text>
</comment>
<proteinExistence type="predicted"/>
<accession>A0ABV6G151</accession>
<keyword evidence="3" id="KW-0812">Transmembrane</keyword>
<comment type="catalytic activity">
    <reaction evidence="2">
        <text>2 GTP = 3',3'-c-di-GMP + 2 diphosphate</text>
        <dbReference type="Rhea" id="RHEA:24898"/>
        <dbReference type="ChEBI" id="CHEBI:33019"/>
        <dbReference type="ChEBI" id="CHEBI:37565"/>
        <dbReference type="ChEBI" id="CHEBI:58805"/>
        <dbReference type="EC" id="2.7.7.65"/>
    </reaction>
</comment>
<dbReference type="Pfam" id="PF00990">
    <property type="entry name" value="GGDEF"/>
    <property type="match status" value="1"/>
</dbReference>
<dbReference type="Proteomes" id="UP001589814">
    <property type="component" value="Unassembled WGS sequence"/>
</dbReference>
<dbReference type="NCBIfam" id="TIGR00254">
    <property type="entry name" value="GGDEF"/>
    <property type="match status" value="1"/>
</dbReference>
<evidence type="ECO:0000256" key="1">
    <source>
        <dbReference type="ARBA" id="ARBA00012528"/>
    </source>
</evidence>
<reference evidence="6 7" key="1">
    <citation type="submission" date="2024-09" db="EMBL/GenBank/DDBJ databases">
        <authorList>
            <person name="Sun Q."/>
            <person name="Mori K."/>
        </authorList>
    </citation>
    <scope>NUCLEOTIDE SEQUENCE [LARGE SCALE GENOMIC DNA]</scope>
    <source>
        <strain evidence="6 7">CCM 7415</strain>
    </source>
</reference>
<keyword evidence="6" id="KW-0808">Transferase</keyword>
<dbReference type="GO" id="GO:0052621">
    <property type="term" value="F:diguanylate cyclase activity"/>
    <property type="evidence" value="ECO:0007669"/>
    <property type="project" value="UniProtKB-EC"/>
</dbReference>
<dbReference type="InterPro" id="IPR003660">
    <property type="entry name" value="HAMP_dom"/>
</dbReference>
<name>A0ABV6G151_9GAMM</name>
<dbReference type="EC" id="2.7.7.65" evidence="1"/>
<evidence type="ECO:0000256" key="2">
    <source>
        <dbReference type="ARBA" id="ARBA00034247"/>
    </source>
</evidence>
<protein>
    <recommendedName>
        <fullName evidence="1">diguanylate cyclase</fullName>
        <ecNumber evidence="1">2.7.7.65</ecNumber>
    </recommendedName>
</protein>
<dbReference type="InterPro" id="IPR000160">
    <property type="entry name" value="GGDEF_dom"/>
</dbReference>
<dbReference type="SMART" id="SM00304">
    <property type="entry name" value="HAMP"/>
    <property type="match status" value="1"/>
</dbReference>
<dbReference type="RefSeq" id="WP_019952771.1">
    <property type="nucleotide sequence ID" value="NZ_JBHLVX010000018.1"/>
</dbReference>
<keyword evidence="3" id="KW-1133">Transmembrane helix</keyword>
<dbReference type="SUPFAM" id="SSF55073">
    <property type="entry name" value="Nucleotide cyclase"/>
    <property type="match status" value="1"/>
</dbReference>
<dbReference type="InterPro" id="IPR029787">
    <property type="entry name" value="Nucleotide_cyclase"/>
</dbReference>
<dbReference type="InterPro" id="IPR050469">
    <property type="entry name" value="Diguanylate_Cyclase"/>
</dbReference>
<dbReference type="PROSITE" id="PS50885">
    <property type="entry name" value="HAMP"/>
    <property type="match status" value="1"/>
</dbReference>
<keyword evidence="7" id="KW-1185">Reference proteome</keyword>
<evidence type="ECO:0000259" key="5">
    <source>
        <dbReference type="PROSITE" id="PS50887"/>
    </source>
</evidence>
<evidence type="ECO:0000256" key="3">
    <source>
        <dbReference type="SAM" id="Phobius"/>
    </source>
</evidence>
<dbReference type="PANTHER" id="PTHR45138:SF9">
    <property type="entry name" value="DIGUANYLATE CYCLASE DGCM-RELATED"/>
    <property type="match status" value="1"/>
</dbReference>
<dbReference type="SMART" id="SM00267">
    <property type="entry name" value="GGDEF"/>
    <property type="match status" value="1"/>
</dbReference>
<feature type="domain" description="GGDEF" evidence="5">
    <location>
        <begin position="384"/>
        <end position="521"/>
    </location>
</feature>
<dbReference type="EMBL" id="JBHLVX010000018">
    <property type="protein sequence ID" value="MFC0267380.1"/>
    <property type="molecule type" value="Genomic_DNA"/>
</dbReference>
<dbReference type="PANTHER" id="PTHR45138">
    <property type="entry name" value="REGULATORY COMPONENTS OF SENSORY TRANSDUCTION SYSTEM"/>
    <property type="match status" value="1"/>
</dbReference>
<dbReference type="InterPro" id="IPR043128">
    <property type="entry name" value="Rev_trsase/Diguanyl_cyclase"/>
</dbReference>
<sequence length="540" mass="60086">MLLKPGSLQQRFLRITLTMLLLVMVFMGYALYTILVPWLQDQERQSALISVYRVNQQFDRDIAELDELAHLLAGSNSIRSLLGGAGAPAMVAHDDVDLWLVTDRRGALVMADGHLPGSDDWQRCDARLEDCRWLLNGLPSLLTRRAGETIFNPLNQSGMGGLNDRTFFMLASYPVQAGTRSEMLGRVHALRFIPKRWRIGEASRQAFIMSLDSSDAVITQNSAAQIVPVSSRWLRARLLRQGVVPGRTVELTASVSRSDLGGTLTTLYMSLLAVGALLLTTLLAMLILFRTVILRPITRLSDYARRLRDNIGEHLEAPPAWLQGRDDELGVMAREFQHLIHTLDERNAHLKALSQRDALTGLSNRRLLDRQLPRTLSLTHRLDRPVALIMIDVDHFKLYNDCYGHPEGDECLKMIAATLRDIFQRDSDLIARIGGEEFVIVLPDFDEHQALEIACGLCTAIKAQCMPHERSPTHRYVTISAGIAVSHPDEPLSGEALLKQADEALYEIKKSGRDAVGGVNASSSTAAIDALFDLHGTEHQ</sequence>
<feature type="transmembrane region" description="Helical" evidence="3">
    <location>
        <begin position="267"/>
        <end position="289"/>
    </location>
</feature>
<feature type="domain" description="HAMP" evidence="4">
    <location>
        <begin position="291"/>
        <end position="348"/>
    </location>
</feature>
<keyword evidence="3" id="KW-0472">Membrane</keyword>
<dbReference type="PROSITE" id="PS50887">
    <property type="entry name" value="GGDEF"/>
    <property type="match status" value="1"/>
</dbReference>
<evidence type="ECO:0000313" key="6">
    <source>
        <dbReference type="EMBL" id="MFC0267380.1"/>
    </source>
</evidence>
<dbReference type="Gene3D" id="3.30.70.270">
    <property type="match status" value="1"/>
</dbReference>
<organism evidence="6 7">
    <name type="scientific">Kushneria aurantia</name>
    <dbReference type="NCBI Taxonomy" id="504092"/>
    <lineage>
        <taxon>Bacteria</taxon>
        <taxon>Pseudomonadati</taxon>
        <taxon>Pseudomonadota</taxon>
        <taxon>Gammaproteobacteria</taxon>
        <taxon>Oceanospirillales</taxon>
        <taxon>Halomonadaceae</taxon>
        <taxon>Kushneria</taxon>
    </lineage>
</organism>
<dbReference type="Gene3D" id="6.10.340.10">
    <property type="match status" value="1"/>
</dbReference>
<evidence type="ECO:0000313" key="7">
    <source>
        <dbReference type="Proteomes" id="UP001589814"/>
    </source>
</evidence>
<feature type="transmembrane region" description="Helical" evidence="3">
    <location>
        <begin position="12"/>
        <end position="39"/>
    </location>
</feature>